<dbReference type="PANTHER" id="PTHR34934">
    <property type="entry name" value="FLAVIN-DEPENDENT THYMIDYLATE SYNTHASE"/>
    <property type="match status" value="1"/>
</dbReference>
<sequence length="613" mass="70815">MTKEILENTSILKIENLRLPENFPFPYTPERFTVTEKAILSKHFTNYDKPVFAIYGLPQEVVGAMFSRYSRTEKSVRRVFLDEFWGSSELGIQNIAENIAETEGVGIETAQEKAGKFYKRVFAEYGDDSVIQMGSVHISFEYVSQIAAKAIEDGRIAAAYIEKSTRYVDFGSRVGEHYLFMEEPSIMNSEFADEYLEWNNSLFEAYQKHIPTTKEMLKRKYPLEEQVFTNPTTGEEVRYSQISDKNESVKAQKAYERALKAKTFDTIRVFLPTTTVTNLGAHFSGQAAENSVNKLLTSPYPEVRLLGAMAYNELVKVAPSFLQNVDHVHGAKTREYMGDLREVKEREAGVISQQIHEKKRGNKVRLVDWDEDADVKIAAQLIYTGQKDRGLSKKEIFDWVKRVKDEDRIKYPDLAYSPRLAEIIVNSVPDRSSEGLNRRHKLPRAFEHVDTEVEFYTDFGIFRDLQRNRMSSTERQMLTGEELFIPNEFHEVGMEEVVAEYLKLGQKTRELNARVISKGGDLENASEYVTMFGTRLRYNIRANIRQWVFFPELRTIEGGHPTYRRAMQSAAKQILLVYPFLQPLFTHVNWKRDYGLGRLKAEVKTQQKLEEVS</sequence>
<dbReference type="Pfam" id="PF02511">
    <property type="entry name" value="Thy1"/>
    <property type="match status" value="2"/>
</dbReference>
<protein>
    <recommendedName>
        <fullName evidence="3">Thymidylate synthase</fullName>
    </recommendedName>
</protein>
<dbReference type="PANTHER" id="PTHR34934:SF1">
    <property type="entry name" value="FLAVIN-DEPENDENT THYMIDYLATE SYNTHASE"/>
    <property type="match status" value="1"/>
</dbReference>
<dbReference type="EMBL" id="MGGD01000078">
    <property type="protein sequence ID" value="OGM19212.1"/>
    <property type="molecule type" value="Genomic_DNA"/>
</dbReference>
<evidence type="ECO:0000313" key="2">
    <source>
        <dbReference type="Proteomes" id="UP000176741"/>
    </source>
</evidence>
<dbReference type="InterPro" id="IPR036098">
    <property type="entry name" value="Thymidylate_synthase_ThyX_sf"/>
</dbReference>
<dbReference type="GO" id="GO:0070402">
    <property type="term" value="F:NADPH binding"/>
    <property type="evidence" value="ECO:0007669"/>
    <property type="project" value="TreeGrafter"/>
</dbReference>
<dbReference type="PROSITE" id="PS51331">
    <property type="entry name" value="THYX"/>
    <property type="match status" value="1"/>
</dbReference>
<dbReference type="SUPFAM" id="SSF69796">
    <property type="entry name" value="Thymidylate synthase-complementing protein Thy1"/>
    <property type="match status" value="2"/>
</dbReference>
<dbReference type="Gene3D" id="3.30.1360.170">
    <property type="match status" value="2"/>
</dbReference>
<dbReference type="InterPro" id="IPR003669">
    <property type="entry name" value="Thymidylate_synthase_ThyX"/>
</dbReference>
<dbReference type="GO" id="GO:0004799">
    <property type="term" value="F:thymidylate synthase activity"/>
    <property type="evidence" value="ECO:0007669"/>
    <property type="project" value="TreeGrafter"/>
</dbReference>
<dbReference type="AlphaFoldDB" id="A0A1F7XVZ1"/>
<accession>A0A1F7XVZ1</accession>
<evidence type="ECO:0000313" key="1">
    <source>
        <dbReference type="EMBL" id="OGM19212.1"/>
    </source>
</evidence>
<dbReference type="GO" id="GO:0006231">
    <property type="term" value="P:dTMP biosynthetic process"/>
    <property type="evidence" value="ECO:0007669"/>
    <property type="project" value="InterPro"/>
</dbReference>
<dbReference type="Proteomes" id="UP000176741">
    <property type="component" value="Unassembled WGS sequence"/>
</dbReference>
<evidence type="ECO:0008006" key="3">
    <source>
        <dbReference type="Google" id="ProtNLM"/>
    </source>
</evidence>
<dbReference type="GO" id="GO:0050660">
    <property type="term" value="F:flavin adenine dinucleotide binding"/>
    <property type="evidence" value="ECO:0007669"/>
    <property type="project" value="InterPro"/>
</dbReference>
<dbReference type="GO" id="GO:0050797">
    <property type="term" value="F:thymidylate synthase (FAD) activity"/>
    <property type="evidence" value="ECO:0007669"/>
    <property type="project" value="InterPro"/>
</dbReference>
<comment type="caution">
    <text evidence="1">The sequence shown here is derived from an EMBL/GenBank/DDBJ whole genome shotgun (WGS) entry which is preliminary data.</text>
</comment>
<reference evidence="1 2" key="1">
    <citation type="journal article" date="2016" name="Nat. Commun.">
        <title>Thousands of microbial genomes shed light on interconnected biogeochemical processes in an aquifer system.</title>
        <authorList>
            <person name="Anantharaman K."/>
            <person name="Brown C.T."/>
            <person name="Hug L.A."/>
            <person name="Sharon I."/>
            <person name="Castelle C.J."/>
            <person name="Probst A.J."/>
            <person name="Thomas B.C."/>
            <person name="Singh A."/>
            <person name="Wilkins M.J."/>
            <person name="Karaoz U."/>
            <person name="Brodie E.L."/>
            <person name="Williams K.H."/>
            <person name="Hubbard S.S."/>
            <person name="Banfield J.F."/>
        </authorList>
    </citation>
    <scope>NUCLEOTIDE SEQUENCE [LARGE SCALE GENOMIC DNA]</scope>
</reference>
<organism evidence="1 2">
    <name type="scientific">Candidatus Woesebacteria bacterium RIFCSPHIGHO2_01_FULL_38_26b</name>
    <dbReference type="NCBI Taxonomy" id="1802491"/>
    <lineage>
        <taxon>Bacteria</taxon>
        <taxon>Candidatus Woeseibacteriota</taxon>
    </lineage>
</organism>
<proteinExistence type="predicted"/>
<name>A0A1F7XVZ1_9BACT</name>
<gene>
    <name evidence="1" type="ORF">A2771_00210</name>
</gene>